<feature type="region of interest" description="Disordered" evidence="1">
    <location>
        <begin position="30"/>
        <end position="53"/>
    </location>
</feature>
<dbReference type="EMBL" id="PPPD01000001">
    <property type="protein sequence ID" value="PNY81614.1"/>
    <property type="molecule type" value="Genomic_DNA"/>
</dbReference>
<organism evidence="3 4">
    <name type="scientific">Deinococcus koreensis</name>
    <dbReference type="NCBI Taxonomy" id="2054903"/>
    <lineage>
        <taxon>Bacteria</taxon>
        <taxon>Thermotogati</taxon>
        <taxon>Deinococcota</taxon>
        <taxon>Deinococci</taxon>
        <taxon>Deinococcales</taxon>
        <taxon>Deinococcaceae</taxon>
        <taxon>Deinococcus</taxon>
    </lineage>
</organism>
<name>A0A2K3UYL1_9DEIO</name>
<proteinExistence type="predicted"/>
<feature type="compositionally biased region" description="Low complexity" evidence="1">
    <location>
        <begin position="32"/>
        <end position="44"/>
    </location>
</feature>
<evidence type="ECO:0000313" key="3">
    <source>
        <dbReference type="EMBL" id="PNY81614.1"/>
    </source>
</evidence>
<dbReference type="AlphaFoldDB" id="A0A2K3UYL1"/>
<feature type="signal peptide" evidence="2">
    <location>
        <begin position="1"/>
        <end position="25"/>
    </location>
</feature>
<feature type="chain" id="PRO_5014401154" evidence="2">
    <location>
        <begin position="26"/>
        <end position="237"/>
    </location>
</feature>
<keyword evidence="4" id="KW-1185">Reference proteome</keyword>
<protein>
    <submittedName>
        <fullName evidence="3">Uncharacterized protein</fullName>
    </submittedName>
</protein>
<evidence type="ECO:0000256" key="2">
    <source>
        <dbReference type="SAM" id="SignalP"/>
    </source>
</evidence>
<evidence type="ECO:0000313" key="4">
    <source>
        <dbReference type="Proteomes" id="UP000236379"/>
    </source>
</evidence>
<dbReference type="Proteomes" id="UP000236379">
    <property type="component" value="Unassembled WGS sequence"/>
</dbReference>
<dbReference type="PROSITE" id="PS51257">
    <property type="entry name" value="PROKAR_LIPOPROTEIN"/>
    <property type="match status" value="1"/>
</dbReference>
<keyword evidence="2" id="KW-0732">Signal</keyword>
<dbReference type="OrthoDB" id="69198at2"/>
<evidence type="ECO:0000256" key="1">
    <source>
        <dbReference type="SAM" id="MobiDB-lite"/>
    </source>
</evidence>
<dbReference type="RefSeq" id="WP_103312057.1">
    <property type="nucleotide sequence ID" value="NZ_PPPD01000001.1"/>
</dbReference>
<accession>A0A2K3UYL1</accession>
<comment type="caution">
    <text evidence="3">The sequence shown here is derived from an EMBL/GenBank/DDBJ whole genome shotgun (WGS) entry which is preliminary data.</text>
</comment>
<reference evidence="3 4" key="1">
    <citation type="submission" date="2018-01" db="EMBL/GenBank/DDBJ databases">
        <title>Deinococcus koreensis sp. nov., a radiation-resistant bacterium isolated from river water.</title>
        <authorList>
            <person name="Choi A."/>
        </authorList>
    </citation>
    <scope>NUCLEOTIDE SEQUENCE [LARGE SCALE GENOMIC DNA]</scope>
    <source>
        <strain evidence="3 4">SJW1-2</strain>
    </source>
</reference>
<sequence>MHPTLNRRSVTGAFLALTIALSACGQTPPVAPSAAPAPVSSAPAPSAPAFPAPASSALPLTDAGQANEARTTAVAAARGLRVNALVTLEDGAGVPTTYIDAATPGGQPVTLIGSVEGGTPVFAELGMVPEGQAGTRGSPFLITPLTAQGAVSTAMTAQGVADWVYDRLVSLINQYKRAPSWLKWTLRGPIKAVIKLIIGEAINRGCNYAYDTLVRKLHADSRWVPLGRALLCEILLG</sequence>
<gene>
    <name evidence="3" type="ORF">CVO96_09715</name>
</gene>